<evidence type="ECO:0000313" key="4">
    <source>
        <dbReference type="Proteomes" id="UP000316639"/>
    </source>
</evidence>
<feature type="compositionally biased region" description="Low complexity" evidence="1">
    <location>
        <begin position="1605"/>
        <end position="1618"/>
    </location>
</feature>
<dbReference type="EMBL" id="VOBR01000056">
    <property type="protein sequence ID" value="TWP44017.1"/>
    <property type="molecule type" value="Genomic_DNA"/>
</dbReference>
<feature type="compositionally biased region" description="Basic and acidic residues" evidence="1">
    <location>
        <begin position="1113"/>
        <end position="1122"/>
    </location>
</feature>
<keyword evidence="4" id="KW-1185">Reference proteome</keyword>
<feature type="region of interest" description="Disordered" evidence="1">
    <location>
        <begin position="769"/>
        <end position="805"/>
    </location>
</feature>
<gene>
    <name evidence="3" type="ORF">FKR81_41755</name>
</gene>
<dbReference type="Pfam" id="PF03496">
    <property type="entry name" value="ADPrib_exo_Tox"/>
    <property type="match status" value="1"/>
</dbReference>
<reference evidence="3 4" key="1">
    <citation type="submission" date="2019-07" db="EMBL/GenBank/DDBJ databases">
        <title>Lentzea xizangensis sp. nov., isolated from Qinghai-Tibetan Plateau Soils.</title>
        <authorList>
            <person name="Huang J."/>
        </authorList>
    </citation>
    <scope>NUCLEOTIDE SEQUENCE [LARGE SCALE GENOMIC DNA]</scope>
    <source>
        <strain evidence="3 4">FXJ1.1311</strain>
    </source>
</reference>
<dbReference type="Proteomes" id="UP000316639">
    <property type="component" value="Unassembled WGS sequence"/>
</dbReference>
<feature type="compositionally biased region" description="Polar residues" evidence="1">
    <location>
        <begin position="1620"/>
        <end position="1629"/>
    </location>
</feature>
<dbReference type="PROSITE" id="PS51996">
    <property type="entry name" value="TR_MART"/>
    <property type="match status" value="1"/>
</dbReference>
<evidence type="ECO:0000313" key="3">
    <source>
        <dbReference type="EMBL" id="TWP44017.1"/>
    </source>
</evidence>
<dbReference type="GO" id="GO:0008237">
    <property type="term" value="F:metallopeptidase activity"/>
    <property type="evidence" value="ECO:0007669"/>
    <property type="project" value="InterPro"/>
</dbReference>
<dbReference type="OrthoDB" id="231241at2"/>
<feature type="compositionally biased region" description="Polar residues" evidence="1">
    <location>
        <begin position="1646"/>
        <end position="1662"/>
    </location>
</feature>
<evidence type="ECO:0000259" key="2">
    <source>
        <dbReference type="Pfam" id="PF03496"/>
    </source>
</evidence>
<name>A0A563EF18_9PSEU</name>
<dbReference type="SUPFAM" id="SSF55486">
    <property type="entry name" value="Metalloproteases ('zincins'), catalytic domain"/>
    <property type="match status" value="1"/>
</dbReference>
<comment type="caution">
    <text evidence="3">The sequence shown here is derived from an EMBL/GenBank/DDBJ whole genome shotgun (WGS) entry which is preliminary data.</text>
</comment>
<feature type="compositionally biased region" description="Basic and acidic residues" evidence="1">
    <location>
        <begin position="769"/>
        <end position="789"/>
    </location>
</feature>
<dbReference type="SUPFAM" id="SSF56399">
    <property type="entry name" value="ADP-ribosylation"/>
    <property type="match status" value="1"/>
</dbReference>
<feature type="region of interest" description="Disordered" evidence="1">
    <location>
        <begin position="1103"/>
        <end position="1122"/>
    </location>
</feature>
<dbReference type="InterPro" id="IPR003540">
    <property type="entry name" value="ADP-ribosyltransferase"/>
</dbReference>
<evidence type="ECO:0000256" key="1">
    <source>
        <dbReference type="SAM" id="MobiDB-lite"/>
    </source>
</evidence>
<feature type="domain" description="ADP ribosyltransferase" evidence="2">
    <location>
        <begin position="855"/>
        <end position="974"/>
    </location>
</feature>
<feature type="region of interest" description="Disordered" evidence="1">
    <location>
        <begin position="203"/>
        <end position="226"/>
    </location>
</feature>
<dbReference type="Gene3D" id="3.90.176.10">
    <property type="entry name" value="Toxin ADP-ribosyltransferase, Chain A, domain 1"/>
    <property type="match status" value="1"/>
</dbReference>
<accession>A0A563EF18</accession>
<dbReference type="InterPro" id="IPR024079">
    <property type="entry name" value="MetalloPept_cat_dom_sf"/>
</dbReference>
<dbReference type="RefSeq" id="WP_146360957.1">
    <property type="nucleotide sequence ID" value="NZ_VOBR01000056.1"/>
</dbReference>
<proteinExistence type="predicted"/>
<sequence>MPSHAEIPFGFHTLLRDPMWKKHSEGFEKDLRNYLFDQPEVRNAAQATLRKLRDVLAARYPDEPEKVASAFGSAVVTSAGQVGSIKSMHKLNDLIDTANTRVLMTTLYNALYFNNNEVSLKRVIQDYVKGELSEEDIEEFGLNTAALTQHKNYMNGQTRKWAEVALRVMFPHRAYIFGDDPFALGNLITRGGDAVELTLSQYNREQPSEQDRRTSPHTRSFQELNREGIGLDRHEYRLIGNTLELDGLLEKELSPNEVTFSINGTPVTATNDLDALQVVAFDKAGHRIDRVNREGNSIVSVEVQTPDGPMSKPAADAFPVSRAVKFVTGPVYAEEVFRSQLQPINDVTPQGPELPLPYLEVTNALHEKELTSSDIKFVNDKPELRIDDPDLLELVVLDKNGNRLEKLVPNEQDEVVAAVILPANPVRKLGEPLRATLKEVPIDDVLPLSKIVKITSGPGRIENVRLTDLPNHSWGDKPHIGPEVPLPWETGRSVFNLDQQSSWYRSKNVASGMPLISGISGTTTRMMTAFRWLAVPGVNTVDFLKSNMAWMLHEDHSLYEILRGAQMADSLPSKSDKEMLIDDAVEMYKSLDDLSPGLIRKLRRKDILLPHEAAYLEKANRPFTEGGLAHPTYEELAETASAIADLTAVESDTTPLSHRYTMRLQLFEEWLTRNNITASDALGKLGPAQLAAVRIYTGNNVHDLMNLALQLRSFPLSNAMNSAFSRRLKEKLDQHIDEPRNPQWVIEAHPSMQAACAKLRDLKAEAAKIEERKTSAKKSRDELKTKVENSVDAATEDERRSNEQNLQRCQGLLDTLDDQLENVKSSSVRTREEACQILDDLTPQIVAEMQLHADMLVETLHKLPKLSDVTVYRGDWKLGALSGPASALSNLSLTYGRSTIHFNDFSSTSLDSNVAMTFVAVQDKMIGTLQHPVLIALQLKGGHGVEIGPLSASSGEREVLLLPGATAKLGETGRIKNVGELYYEEINAVEVPVSRSEGSTSKSWLSLPPPPPVSDQLERDVDLVGGWLKLMRQDSLNPTGAYNAVMTGLEIHLGKLLAQDKSILQKRVNLEREDQSEYSTHLNDVATSKQWLKELNAARKTADTASAVSEAQEAQRRNDETKNTLTAAQGRLQMRRETVVSSPRVVGVRSYVDGGLRGGRLVMEKLSDGQRIQLGRHASIRELNVQARSGDVAVLAELEVRARKLYAEIRARSDVDELPPGALDLLDDLSPAQMNQLLYEFEVPAIERELQSVTRKLDLVAADEVQKQPRALGARSAGSLSVKQARSGEVQLDELVSRLPAMSPMERAAALESLHGNRQNILMGKPELVEQLRRTLSAEVFAQTAAQLIVRSSGDSDQPVTARHAAEAQVALMLGSNPKIAERLLNKGVQVVLIPEDTQLTSLKEFRHLDGQQITPRHGTWNQARGSGGTVHVAVGAENLTGGTTSVDRAPHYDDGYSVLIHEFAHTINKNGLPDEDLLVLHEAFRQKWDKVNLGEQVQWPDGPTFGASPTHPNYSATNVEEYFAQLTNAYYGANAGRDPYTGHVRNNGKNYVETHESPQVMDLLKRIYGTHPSPVIANPVRQTKLDNDMWKGFRDFQTAHADRTPSSSTATSTTASPKLQPTTFTTSDDGFLDVSTAAHLKSLGHTPTNHTQKHPQPTNLTFPPEGLNTGTPRKPMNR</sequence>
<dbReference type="Gene3D" id="3.40.390.10">
    <property type="entry name" value="Collagenase (Catalytic Domain)"/>
    <property type="match status" value="1"/>
</dbReference>
<dbReference type="GO" id="GO:0005576">
    <property type="term" value="C:extracellular region"/>
    <property type="evidence" value="ECO:0007669"/>
    <property type="project" value="InterPro"/>
</dbReference>
<protein>
    <recommendedName>
        <fullName evidence="2">ADP ribosyltransferase domain-containing protein</fullName>
    </recommendedName>
</protein>
<organism evidence="3 4">
    <name type="scientific">Lentzea tibetensis</name>
    <dbReference type="NCBI Taxonomy" id="2591470"/>
    <lineage>
        <taxon>Bacteria</taxon>
        <taxon>Bacillati</taxon>
        <taxon>Actinomycetota</taxon>
        <taxon>Actinomycetes</taxon>
        <taxon>Pseudonocardiales</taxon>
        <taxon>Pseudonocardiaceae</taxon>
        <taxon>Lentzea</taxon>
    </lineage>
</organism>
<feature type="region of interest" description="Disordered" evidence="1">
    <location>
        <begin position="1644"/>
        <end position="1679"/>
    </location>
</feature>
<feature type="region of interest" description="Disordered" evidence="1">
    <location>
        <begin position="1600"/>
        <end position="1631"/>
    </location>
</feature>